<accession>A0A8D0A3N9</accession>
<feature type="compositionally biased region" description="Basic and acidic residues" evidence="1">
    <location>
        <begin position="168"/>
        <end position="179"/>
    </location>
</feature>
<organism evidence="2 3">
    <name type="scientific">Sander lucioperca</name>
    <name type="common">Pike-perch</name>
    <name type="synonym">Perca lucioperca</name>
    <dbReference type="NCBI Taxonomy" id="283035"/>
    <lineage>
        <taxon>Eukaryota</taxon>
        <taxon>Metazoa</taxon>
        <taxon>Chordata</taxon>
        <taxon>Craniata</taxon>
        <taxon>Vertebrata</taxon>
        <taxon>Euteleostomi</taxon>
        <taxon>Actinopterygii</taxon>
        <taxon>Neopterygii</taxon>
        <taxon>Teleostei</taxon>
        <taxon>Neoteleostei</taxon>
        <taxon>Acanthomorphata</taxon>
        <taxon>Eupercaria</taxon>
        <taxon>Perciformes</taxon>
        <taxon>Percoidei</taxon>
        <taxon>Percidae</taxon>
        <taxon>Luciopercinae</taxon>
        <taxon>Sander</taxon>
    </lineage>
</organism>
<evidence type="ECO:0000256" key="1">
    <source>
        <dbReference type="SAM" id="MobiDB-lite"/>
    </source>
</evidence>
<feature type="compositionally biased region" description="Low complexity" evidence="1">
    <location>
        <begin position="35"/>
        <end position="46"/>
    </location>
</feature>
<reference evidence="2" key="1">
    <citation type="submission" date="2025-08" db="UniProtKB">
        <authorList>
            <consortium name="Ensembl"/>
        </authorList>
    </citation>
    <scope>IDENTIFICATION</scope>
</reference>
<feature type="compositionally biased region" description="Low complexity" evidence="1">
    <location>
        <begin position="455"/>
        <end position="466"/>
    </location>
</feature>
<dbReference type="GO" id="GO:0003723">
    <property type="term" value="F:RNA binding"/>
    <property type="evidence" value="ECO:0007669"/>
    <property type="project" value="TreeGrafter"/>
</dbReference>
<dbReference type="PANTHER" id="PTHR47048">
    <property type="entry name" value="PROTEIN SCAF11"/>
    <property type="match status" value="1"/>
</dbReference>
<feature type="region of interest" description="Disordered" evidence="1">
    <location>
        <begin position="100"/>
        <end position="131"/>
    </location>
</feature>
<proteinExistence type="predicted"/>
<feature type="region of interest" description="Disordered" evidence="1">
    <location>
        <begin position="363"/>
        <end position="607"/>
    </location>
</feature>
<evidence type="ECO:0000313" key="3">
    <source>
        <dbReference type="Proteomes" id="UP000694568"/>
    </source>
</evidence>
<dbReference type="Proteomes" id="UP000694568">
    <property type="component" value="Unplaced"/>
</dbReference>
<dbReference type="Ensembl" id="ENSSLUT00000046887.1">
    <property type="protein sequence ID" value="ENSSLUP00000045466.1"/>
    <property type="gene ID" value="ENSSLUG00000020096.1"/>
</dbReference>
<feature type="compositionally biased region" description="Basic and acidic residues" evidence="1">
    <location>
        <begin position="467"/>
        <end position="600"/>
    </location>
</feature>
<dbReference type="GeneTree" id="ENSGT00940000155532"/>
<sequence>MQQFAQSSKEKLVEEDDDRPYDPEEEYDPSRGYNVPKKPVEVVSKPEISKQPEVVANEGDDVAYDPEDDSIFEEVKTVVPGKAKIPTESVTDPQKILESLKQIGDQTFQKKGEQQTSSTGTPGASSTLSDTLLTQPAKSLLGNTQLLQLGKKVEELVKSSTVAPLINQKRDPRQSRDPRQAAAGRKLTDDPEEQEETSALLEDSTPSPQPVVQEPQLSDVTELPDSLQGSETSLPHNEVISETLPFMQSDEADVAIPLLGEEVEPDMEFNYMDEKEVKTEEAEPLKAETEMDKYSIWPNAASILKAGEDPEYEENSQDAPTTSYFNEPANTSTITSTIPVLTQSTTKVDTQSHHMPHYMSTPGFDSEYRPPADITPPSNFPPPHRMQGQSLIMRPPPMSMPPPMQGLPPMSGPPMQGPPPPIHVPLPVRGPLPMQSDNSQQYGPPPTAYPPYQNQWPSPQPLQQPSWDRERSRERDRDPERTRERDRDPERTRERDRDPERGRERDRDPERGRERDRDPERGRERDRDPERGRERDRDPERGRERDRDPESGRERDRDPERGRERDRDPEHTREKEHHPERGRERDRDPERTREREHDPEPVFLRKQ</sequence>
<reference evidence="2" key="2">
    <citation type="submission" date="2025-09" db="UniProtKB">
        <authorList>
            <consortium name="Ensembl"/>
        </authorList>
    </citation>
    <scope>IDENTIFICATION</scope>
</reference>
<feature type="region of interest" description="Disordered" evidence="1">
    <location>
        <begin position="158"/>
        <end position="235"/>
    </location>
</feature>
<dbReference type="AlphaFoldDB" id="A0A8D0A3N9"/>
<feature type="compositionally biased region" description="Low complexity" evidence="1">
    <location>
        <begin position="116"/>
        <end position="129"/>
    </location>
</feature>
<feature type="region of interest" description="Disordered" evidence="1">
    <location>
        <begin position="1"/>
        <end position="66"/>
    </location>
</feature>
<evidence type="ECO:0000313" key="2">
    <source>
        <dbReference type="Ensembl" id="ENSSLUP00000045466.1"/>
    </source>
</evidence>
<dbReference type="GO" id="GO:0000245">
    <property type="term" value="P:spliceosomal complex assembly"/>
    <property type="evidence" value="ECO:0007669"/>
    <property type="project" value="TreeGrafter"/>
</dbReference>
<protein>
    <submittedName>
        <fullName evidence="2">Death inducer-obliterator 1</fullName>
    </submittedName>
</protein>
<feature type="compositionally biased region" description="Pro residues" evidence="1">
    <location>
        <begin position="394"/>
        <end position="430"/>
    </location>
</feature>
<dbReference type="PANTHER" id="PTHR47048:SF1">
    <property type="entry name" value="PROTEIN SCAF11"/>
    <property type="match status" value="1"/>
</dbReference>
<keyword evidence="3" id="KW-1185">Reference proteome</keyword>
<name>A0A8D0A3N9_SANLU</name>
<feature type="compositionally biased region" description="Acidic residues" evidence="1">
    <location>
        <begin position="13"/>
        <end position="27"/>
    </location>
</feature>
<gene>
    <name evidence="2" type="primary">dido1</name>
</gene>